<proteinExistence type="predicted"/>
<evidence type="ECO:0000313" key="3">
    <source>
        <dbReference type="Proteomes" id="UP000704762"/>
    </source>
</evidence>
<dbReference type="Pfam" id="PF12502">
    <property type="entry name" value="DUF3710"/>
    <property type="match status" value="1"/>
</dbReference>
<feature type="compositionally biased region" description="Basic and acidic residues" evidence="1">
    <location>
        <begin position="8"/>
        <end position="20"/>
    </location>
</feature>
<feature type="region of interest" description="Disordered" evidence="1">
    <location>
        <begin position="1"/>
        <end position="101"/>
    </location>
</feature>
<evidence type="ECO:0008006" key="4">
    <source>
        <dbReference type="Google" id="ProtNLM"/>
    </source>
</evidence>
<sequence length="269" mass="28930">MIFRRKKSVDADEDAGRDTIADEVETPGQDQPEDADHTGEGPTDGEAETSAAELDVAALDAQEWRSGGPFDITEVTGRDSDGDDEEVPDEDSEGGPRIDLGSMILTGFDGMELRLQMSEETNQIISAMMIKDDSALEVAAFAAPRSGGLWPELREEMVEHAAEHGGSAAMVEGPFGVELRRLLPVSTPDGDQGYQPSRMWVVEGPRWLLRGIVYGRAALEDGVDAPVDVLFDSFRSIIVRRGLEAKAPGDLLPLSLPQNLAPAQGDADL</sequence>
<comment type="caution">
    <text evidence="2">The sequence shown here is derived from an EMBL/GenBank/DDBJ whole genome shotgun (WGS) entry which is preliminary data.</text>
</comment>
<dbReference type="Proteomes" id="UP000704762">
    <property type="component" value="Unassembled WGS sequence"/>
</dbReference>
<keyword evidence="3" id="KW-1185">Reference proteome</keyword>
<dbReference type="EMBL" id="JAFBCF010000001">
    <property type="protein sequence ID" value="MBM7800676.1"/>
    <property type="molecule type" value="Genomic_DNA"/>
</dbReference>
<protein>
    <recommendedName>
        <fullName evidence="4">DUF3710 domain-containing protein</fullName>
    </recommendedName>
</protein>
<dbReference type="RefSeq" id="WP_204920024.1">
    <property type="nucleotide sequence ID" value="NZ_BAAAQP010000003.1"/>
</dbReference>
<name>A0ABS2RNT4_9ACTN</name>
<gene>
    <name evidence="2" type="ORF">JOE57_003597</name>
</gene>
<reference evidence="2 3" key="1">
    <citation type="submission" date="2021-01" db="EMBL/GenBank/DDBJ databases">
        <title>Sequencing the genomes of 1000 actinobacteria strains.</title>
        <authorList>
            <person name="Klenk H.-P."/>
        </authorList>
    </citation>
    <scope>NUCLEOTIDE SEQUENCE [LARGE SCALE GENOMIC DNA]</scope>
    <source>
        <strain evidence="2 3">DSM 18662</strain>
    </source>
</reference>
<organism evidence="2 3">
    <name type="scientific">Microlunatus panaciterrae</name>
    <dbReference type="NCBI Taxonomy" id="400768"/>
    <lineage>
        <taxon>Bacteria</taxon>
        <taxon>Bacillati</taxon>
        <taxon>Actinomycetota</taxon>
        <taxon>Actinomycetes</taxon>
        <taxon>Propionibacteriales</taxon>
        <taxon>Propionibacteriaceae</taxon>
        <taxon>Microlunatus</taxon>
    </lineage>
</organism>
<feature type="compositionally biased region" description="Acidic residues" evidence="1">
    <location>
        <begin position="81"/>
        <end position="93"/>
    </location>
</feature>
<accession>A0ABS2RNT4</accession>
<dbReference type="InterPro" id="IPR022183">
    <property type="entry name" value="DUF3710"/>
</dbReference>
<evidence type="ECO:0000256" key="1">
    <source>
        <dbReference type="SAM" id="MobiDB-lite"/>
    </source>
</evidence>
<evidence type="ECO:0000313" key="2">
    <source>
        <dbReference type="EMBL" id="MBM7800676.1"/>
    </source>
</evidence>